<dbReference type="Gene3D" id="1.20.81.30">
    <property type="entry name" value="Type II secretion system (T2SS), domain F"/>
    <property type="match status" value="1"/>
</dbReference>
<dbReference type="Pfam" id="PF00482">
    <property type="entry name" value="T2SSF"/>
    <property type="match status" value="1"/>
</dbReference>
<gene>
    <name evidence="9" type="ORF">CAL24_08540</name>
</gene>
<feature type="transmembrane region" description="Helical" evidence="6">
    <location>
        <begin position="83"/>
        <end position="107"/>
    </location>
</feature>
<evidence type="ECO:0000313" key="9">
    <source>
        <dbReference type="EMBL" id="OZI79944.1"/>
    </source>
</evidence>
<accession>A0A261W0R5</accession>
<keyword evidence="10" id="KW-1185">Reference proteome</keyword>
<organism evidence="9 10">
    <name type="scientific">Bordetella genomosp. 2</name>
    <dbReference type="NCBI Taxonomy" id="1983456"/>
    <lineage>
        <taxon>Bacteria</taxon>
        <taxon>Pseudomonadati</taxon>
        <taxon>Pseudomonadota</taxon>
        <taxon>Betaproteobacteria</taxon>
        <taxon>Burkholderiales</taxon>
        <taxon>Alcaligenaceae</taxon>
        <taxon>Bordetella</taxon>
    </lineage>
</organism>
<feature type="transmembrane region" description="Helical" evidence="6">
    <location>
        <begin position="41"/>
        <end position="62"/>
    </location>
</feature>
<protein>
    <submittedName>
        <fullName evidence="9">Type II secretion protein F</fullName>
    </submittedName>
</protein>
<evidence type="ECO:0000256" key="7">
    <source>
        <dbReference type="SAM" id="SignalP"/>
    </source>
</evidence>
<keyword evidence="4 6" id="KW-1133">Transmembrane helix</keyword>
<dbReference type="EMBL" id="NEVT01000003">
    <property type="protein sequence ID" value="OZI79944.1"/>
    <property type="molecule type" value="Genomic_DNA"/>
</dbReference>
<feature type="transmembrane region" description="Helical" evidence="6">
    <location>
        <begin position="262"/>
        <end position="286"/>
    </location>
</feature>
<feature type="domain" description="Type II secretion system protein GspF" evidence="8">
    <location>
        <begin position="152"/>
        <end position="277"/>
    </location>
</feature>
<keyword evidence="3 6" id="KW-0812">Transmembrane</keyword>
<evidence type="ECO:0000256" key="1">
    <source>
        <dbReference type="ARBA" id="ARBA00004651"/>
    </source>
</evidence>
<comment type="caution">
    <text evidence="9">The sequence shown here is derived from an EMBL/GenBank/DDBJ whole genome shotgun (WGS) entry which is preliminary data.</text>
</comment>
<dbReference type="PANTHER" id="PTHR35007:SF2">
    <property type="entry name" value="PILUS ASSEMBLE PROTEIN"/>
    <property type="match status" value="1"/>
</dbReference>
<dbReference type="GO" id="GO:0005886">
    <property type="term" value="C:plasma membrane"/>
    <property type="evidence" value="ECO:0007669"/>
    <property type="project" value="UniProtKB-SubCell"/>
</dbReference>
<evidence type="ECO:0000256" key="3">
    <source>
        <dbReference type="ARBA" id="ARBA00022692"/>
    </source>
</evidence>
<dbReference type="InterPro" id="IPR042094">
    <property type="entry name" value="T2SS_GspF_sf"/>
</dbReference>
<feature type="chain" id="PRO_5012989461" evidence="7">
    <location>
        <begin position="18"/>
        <end position="290"/>
    </location>
</feature>
<evidence type="ECO:0000256" key="5">
    <source>
        <dbReference type="ARBA" id="ARBA00023136"/>
    </source>
</evidence>
<evidence type="ECO:0000256" key="6">
    <source>
        <dbReference type="SAM" id="Phobius"/>
    </source>
</evidence>
<keyword evidence="7" id="KW-0732">Signal</keyword>
<dbReference type="InterPro" id="IPR018076">
    <property type="entry name" value="T2SS_GspF_dom"/>
</dbReference>
<keyword evidence="2" id="KW-1003">Cell membrane</keyword>
<proteinExistence type="predicted"/>
<sequence>MLSILAVCLAGAGTAVAAWLLARPLADAPAAPATLGHMPWAWRAAWPWLSAVAKACGPWLPWRLRARLARAVAQAGLPAEVTAAHAAALVGSTALLGMAAGAALAWWAGSLAAVPWLASAGAMLGGGWPVVWAHNRARRRRRRIGRELPFVLDMMTLCVESGLGLHGALQQAEQHGPPGPLRQELARALADMRAGMPRAAALKALAERADDPAVRSWVAALTQAEGLGMSMGSLLRGQAAQCRTDRFQRAEKLAMEAPVKMLLPLIGCIFPCTFIVLAFPIAVQLWQATQ</sequence>
<evidence type="ECO:0000256" key="4">
    <source>
        <dbReference type="ARBA" id="ARBA00022989"/>
    </source>
</evidence>
<evidence type="ECO:0000259" key="8">
    <source>
        <dbReference type="Pfam" id="PF00482"/>
    </source>
</evidence>
<reference evidence="10" key="1">
    <citation type="submission" date="2017-05" db="EMBL/GenBank/DDBJ databases">
        <title>Complete and WGS of Bordetella genogroups.</title>
        <authorList>
            <person name="Spilker T."/>
            <person name="Lipuma J."/>
        </authorList>
    </citation>
    <scope>NUCLEOTIDE SEQUENCE [LARGE SCALE GENOMIC DNA]</scope>
    <source>
        <strain evidence="10">AU8256</strain>
    </source>
</reference>
<dbReference type="PANTHER" id="PTHR35007">
    <property type="entry name" value="INTEGRAL MEMBRANE PROTEIN-RELATED"/>
    <property type="match status" value="1"/>
</dbReference>
<keyword evidence="5 6" id="KW-0472">Membrane</keyword>
<evidence type="ECO:0000256" key="2">
    <source>
        <dbReference type="ARBA" id="ARBA00022475"/>
    </source>
</evidence>
<feature type="signal peptide" evidence="7">
    <location>
        <begin position="1"/>
        <end position="17"/>
    </location>
</feature>
<name>A0A261W0R5_9BORD</name>
<comment type="subcellular location">
    <subcellularLocation>
        <location evidence="1">Cell membrane</location>
        <topology evidence="1">Multi-pass membrane protein</topology>
    </subcellularLocation>
</comment>
<dbReference type="Proteomes" id="UP000215633">
    <property type="component" value="Unassembled WGS sequence"/>
</dbReference>
<evidence type="ECO:0000313" key="10">
    <source>
        <dbReference type="Proteomes" id="UP000215633"/>
    </source>
</evidence>
<dbReference type="AlphaFoldDB" id="A0A261W0R5"/>
<feature type="transmembrane region" description="Helical" evidence="6">
    <location>
        <begin position="113"/>
        <end position="133"/>
    </location>
</feature>